<dbReference type="InterPro" id="IPR010031">
    <property type="entry name" value="FAD_lactone_oxidase-like"/>
</dbReference>
<evidence type="ECO:0000313" key="4">
    <source>
        <dbReference type="EMBL" id="KMW59531.1"/>
    </source>
</evidence>
<dbReference type="Pfam" id="PF01565">
    <property type="entry name" value="FAD_binding_4"/>
    <property type="match status" value="1"/>
</dbReference>
<evidence type="ECO:0000313" key="5">
    <source>
        <dbReference type="Proteomes" id="UP000037178"/>
    </source>
</evidence>
<evidence type="ECO:0000259" key="3">
    <source>
        <dbReference type="PROSITE" id="PS51387"/>
    </source>
</evidence>
<dbReference type="AlphaFoldDB" id="A0A0J9EA68"/>
<dbReference type="PROSITE" id="PS51387">
    <property type="entry name" value="FAD_PCMH"/>
    <property type="match status" value="1"/>
</dbReference>
<dbReference type="EC" id="1.1.1.122" evidence="4"/>
<keyword evidence="1" id="KW-0285">Flavoprotein</keyword>
<organism evidence="4 5">
    <name type="scientific">Candidatus Rhodobacter oscarellae</name>
    <dbReference type="NCBI Taxonomy" id="1675527"/>
    <lineage>
        <taxon>Bacteria</taxon>
        <taxon>Pseudomonadati</taxon>
        <taxon>Pseudomonadota</taxon>
        <taxon>Alphaproteobacteria</taxon>
        <taxon>Rhodobacterales</taxon>
        <taxon>Rhodobacter group</taxon>
        <taxon>Rhodobacter</taxon>
    </lineage>
</organism>
<dbReference type="InterPro" id="IPR007173">
    <property type="entry name" value="ALO_C"/>
</dbReference>
<dbReference type="InterPro" id="IPR036318">
    <property type="entry name" value="FAD-bd_PCMH-like_sf"/>
</dbReference>
<dbReference type="OrthoDB" id="143770at2"/>
<dbReference type="Gene3D" id="3.30.465.10">
    <property type="match status" value="1"/>
</dbReference>
<evidence type="ECO:0000256" key="2">
    <source>
        <dbReference type="ARBA" id="ARBA00023002"/>
    </source>
</evidence>
<feature type="domain" description="FAD-binding PCMH-type" evidence="3">
    <location>
        <begin position="13"/>
        <end position="180"/>
    </location>
</feature>
<dbReference type="Proteomes" id="UP000037178">
    <property type="component" value="Unassembled WGS sequence"/>
</dbReference>
<keyword evidence="2 4" id="KW-0560">Oxidoreductase</keyword>
<name>A0A0J9EA68_9RHOB</name>
<dbReference type="PANTHER" id="PTHR43762">
    <property type="entry name" value="L-GULONOLACTONE OXIDASE"/>
    <property type="match status" value="1"/>
</dbReference>
<dbReference type="GO" id="GO:0071949">
    <property type="term" value="F:FAD binding"/>
    <property type="evidence" value="ECO:0007669"/>
    <property type="project" value="InterPro"/>
</dbReference>
<proteinExistence type="predicted"/>
<dbReference type="InterPro" id="IPR016169">
    <property type="entry name" value="FAD-bd_PCMH_sub2"/>
</dbReference>
<dbReference type="EMBL" id="LFTY01000002">
    <property type="protein sequence ID" value="KMW59531.1"/>
    <property type="molecule type" value="Genomic_DNA"/>
</dbReference>
<dbReference type="Pfam" id="PF04030">
    <property type="entry name" value="ALO"/>
    <property type="match status" value="1"/>
</dbReference>
<dbReference type="InterPro" id="IPR016166">
    <property type="entry name" value="FAD-bd_PCMH"/>
</dbReference>
<keyword evidence="5" id="KW-1185">Reference proteome</keyword>
<accession>A0A0J9EA68</accession>
<evidence type="ECO:0000256" key="1">
    <source>
        <dbReference type="ARBA" id="ARBA00022827"/>
    </source>
</evidence>
<dbReference type="SUPFAM" id="SSF56176">
    <property type="entry name" value="FAD-binding/transporter-associated domain-like"/>
    <property type="match status" value="1"/>
</dbReference>
<dbReference type="STRING" id="1675527.AIOL_004513"/>
<dbReference type="GO" id="GO:0047834">
    <property type="term" value="F:D-threo-aldose 1-dehydrogenase activity"/>
    <property type="evidence" value="ECO:0007669"/>
    <property type="project" value="UniProtKB-EC"/>
</dbReference>
<keyword evidence="1" id="KW-0274">FAD</keyword>
<dbReference type="PANTHER" id="PTHR43762:SF1">
    <property type="entry name" value="D-ARABINONO-1,4-LACTONE OXIDASE"/>
    <property type="match status" value="1"/>
</dbReference>
<dbReference type="GO" id="GO:0016020">
    <property type="term" value="C:membrane"/>
    <property type="evidence" value="ECO:0007669"/>
    <property type="project" value="InterPro"/>
</dbReference>
<gene>
    <name evidence="4" type="ORF">AIOL_004513</name>
</gene>
<dbReference type="RefSeq" id="WP_049644995.1">
    <property type="nucleotide sequence ID" value="NZ_LFTY01000002.1"/>
</dbReference>
<dbReference type="GO" id="GO:0003885">
    <property type="term" value="F:D-arabinono-1,4-lactone oxidase activity"/>
    <property type="evidence" value="ECO:0007669"/>
    <property type="project" value="InterPro"/>
</dbReference>
<protein>
    <submittedName>
        <fullName evidence="4">L-fuco-beta-pyranose dehydrogenase</fullName>
        <ecNumber evidence="4">1.1.1.122</ecNumber>
    </submittedName>
</protein>
<dbReference type="PATRIC" id="fig|1675527.3.peg.4722"/>
<reference evidence="4 5" key="1">
    <citation type="submission" date="2015-06" db="EMBL/GenBank/DDBJ databases">
        <title>Draft genome sequence of an Alphaproteobacteria species associated to the Mediterranean sponge Oscarella lobularis.</title>
        <authorList>
            <person name="Jourda C."/>
            <person name="Santini S."/>
            <person name="Claverie J.-M."/>
        </authorList>
    </citation>
    <scope>NUCLEOTIDE SEQUENCE [LARGE SCALE GENOMIC DNA]</scope>
    <source>
        <strain evidence="4">IGS</strain>
    </source>
</reference>
<sequence>MRWKDAEYTGWGRVLKAEGQLARPEKRAGLTALLAEKQVPAIGNCRSYGDACLNSGGKAVDMTRLDRFLGFDETTGVLSVEAGITIGEVARVMAPKGWLPAVMPGTGFATVGGAIANDVHGKNHHGAGTFGQHVAGFTLVNHQGTAYVTPDSDPDLFRATMGGLGQTGVIISADLQLARAKGDIVTVTERRAEDLDAFLALFEASDATYSVGWIDAKAQGDDLGRGILEEAETGAGLIPAPKPSKSVPMDAPSFALSSPVVKLFNAAYYRRVPARGRSVVKPIEEFFFPLDRIHDWNRLYGKRGFHQFQCVVPTGETEALREMLGRISDMGIASPLAVLKRLGAGRAGHMSFPMEGYTLAVDFPNKEGAARLIKQLEDITAEAGGRIYLAKDSLSSRQRVRAMYPEFQAWAAQIAKADPEGDFATDLVRRLGLREAS</sequence>
<comment type="caution">
    <text evidence="4">The sequence shown here is derived from an EMBL/GenBank/DDBJ whole genome shotgun (WGS) entry which is preliminary data.</text>
</comment>
<dbReference type="InterPro" id="IPR006094">
    <property type="entry name" value="Oxid_FAD_bind_N"/>
</dbReference>